<gene>
    <name evidence="2" type="ORF">PECAL_3P19930</name>
</gene>
<protein>
    <recommendedName>
        <fullName evidence="1">RSE1/DDB1/CPSF1 C-terminal domain-containing protein</fullName>
    </recommendedName>
</protein>
<reference evidence="2" key="1">
    <citation type="submission" date="2021-11" db="EMBL/GenBank/DDBJ databases">
        <authorList>
            <consortium name="Genoscope - CEA"/>
            <person name="William W."/>
        </authorList>
    </citation>
    <scope>NUCLEOTIDE SEQUENCE</scope>
</reference>
<organism evidence="2 3">
    <name type="scientific">Pelagomonas calceolata</name>
    <dbReference type="NCBI Taxonomy" id="35677"/>
    <lineage>
        <taxon>Eukaryota</taxon>
        <taxon>Sar</taxon>
        <taxon>Stramenopiles</taxon>
        <taxon>Ochrophyta</taxon>
        <taxon>Pelagophyceae</taxon>
        <taxon>Pelagomonadales</taxon>
        <taxon>Pelagomonadaceae</taxon>
        <taxon>Pelagomonas</taxon>
    </lineage>
</organism>
<accession>A0A8J2SHN4</accession>
<dbReference type="InterPro" id="IPR004871">
    <property type="entry name" value="RSE1/DDB1/CPSF1_C"/>
</dbReference>
<dbReference type="PANTHER" id="PTHR10644">
    <property type="entry name" value="DNA REPAIR/RNA PROCESSING CPSF FAMILY"/>
    <property type="match status" value="1"/>
</dbReference>
<dbReference type="Gene3D" id="2.130.10.10">
    <property type="entry name" value="YVTN repeat-like/Quinoprotein amine dehydrogenase"/>
    <property type="match status" value="2"/>
</dbReference>
<evidence type="ECO:0000313" key="2">
    <source>
        <dbReference type="EMBL" id="CAH0372020.1"/>
    </source>
</evidence>
<proteinExistence type="predicted"/>
<dbReference type="Proteomes" id="UP000789595">
    <property type="component" value="Unassembled WGS sequence"/>
</dbReference>
<dbReference type="OrthoDB" id="6109at2759"/>
<comment type="caution">
    <text evidence="2">The sequence shown here is derived from an EMBL/GenBank/DDBJ whole genome shotgun (WGS) entry which is preliminary data.</text>
</comment>
<dbReference type="EMBL" id="CAKKNE010000003">
    <property type="protein sequence ID" value="CAH0372020.1"/>
    <property type="molecule type" value="Genomic_DNA"/>
</dbReference>
<dbReference type="Pfam" id="PF03178">
    <property type="entry name" value="CPSF_A"/>
    <property type="match status" value="1"/>
</dbReference>
<name>A0A8J2SHN4_9STRA</name>
<dbReference type="InterPro" id="IPR050358">
    <property type="entry name" value="RSE1/DDB1/CFT1"/>
</dbReference>
<sequence>MFLVHRVLHPATAAHAACWSRVTSDHDELVLTVGRELHVYAIVNGSLALRRVWRFEARLEACAPAKRPSLKRDALVIAFAPARLAIIDDCEGEPRTLVRYDLEAQVPNDPYQLNPLKANKGGPRSWPVVLDASPSIAVVRAQARVVAVPLIHSAARSVSGEPPAPFFIDGALSEDVVVRLLAFAPSGPPTVILCCADARGDQPASTTLIALGLDAARRSSYPRWRVDSLAAAPRGLIPLRRGGCVVLFRHTLTKVSSGGAIDAVALNGFAGEDFGPSDCRAVVRPNVPKLAIDATAGCVGCEVSDGLCLVSLPGAASLWVADVSQTPQLRPLASAAPCRVVCCSPDSQRVFLGGGCDDGVLCDVKVSRDASKKRKTEEGLYGKLSEGAASLQLTAADAVVALGSLTDATFGARTAHRWPFQPQREGDARKAAREARSSRRSELVACAPGAGDGSRGHVVCLGRGARPVCLGHFKRKLAALIGGLRWKGPFQSKELTSRETATRDVVVTESNKAISWCLFDGQTFEEVQLECHGSLLGVVAADEPLDASSAVYLVYEGGTWQSLQDGKAVKGGKFAKAIESVTGGVHTGYVACCSDGKTRALSLTKTSIKLGKVLLDDACDCVHVAKAPVSLWARSSTSSTNEREGWHASTQFDERSFLYGAPVLDAKEEKLSLVETVVGVASDGALIASSMKGDELARYERCTEGYAVLGSVEDDGDTPRCACVALHRIGPKLALDSLGRWVLVLILREGDLVVYEHDGQWRRVAHDFLGRPDPGVAQTFSLTCFEDVESRSGVFAHCSRPAVILCERGKTSVVSIESLAGDDAPQLPRRTTQSVPLPTNRGFLLSGSDRNVICSGLGNLVLAATSATLTIHKAPIRDGSPYNIRALNAPPEGVDAAPAFALLCASRRDPSLGRVVDADAEPSTEPPTTSRKWPLDCLSDSRMGGAPVSRQSNAFELRLVTSAGWRTLQRCPLGAGERGVCLDICALAKKSGDVATRNTYACVGTCVETSYGEDAASRGRILLFEVDYVPCRRKSRSGGKGRGVGHAPRFTLTHAKKVRGAVSQCAQVMEHVIVSVANRVEVYSVEGKAMKQIATHHAPHYVVSLRVAKTYVIYADVYQACTLLFWRDRDRQLYPLAKDADAHERRAIGHDLRSGSGSYCADFVVDAGELAGAHALGVVVGDGDRVRLLQYAPLGSDTDRGGQRLLARADFMVNSDVHTLARHAVPRTDPDSDAAAFACIYAGLDGQVGALLPCDEKVFRRLRALEGVLGNALKHAAGVHPDKHRLASLHSRNILDGALLFRYCSLPRPLQRDLALAVGTDRATVLQTLRSVDAQSAWL</sequence>
<dbReference type="GO" id="GO:0003676">
    <property type="term" value="F:nucleic acid binding"/>
    <property type="evidence" value="ECO:0007669"/>
    <property type="project" value="InterPro"/>
</dbReference>
<evidence type="ECO:0000313" key="3">
    <source>
        <dbReference type="Proteomes" id="UP000789595"/>
    </source>
</evidence>
<dbReference type="GO" id="GO:0005634">
    <property type="term" value="C:nucleus"/>
    <property type="evidence" value="ECO:0007669"/>
    <property type="project" value="InterPro"/>
</dbReference>
<feature type="domain" description="RSE1/DDB1/CPSF1 C-terminal" evidence="1">
    <location>
        <begin position="955"/>
        <end position="1304"/>
    </location>
</feature>
<evidence type="ECO:0000259" key="1">
    <source>
        <dbReference type="Pfam" id="PF03178"/>
    </source>
</evidence>
<keyword evidence="3" id="KW-1185">Reference proteome</keyword>
<dbReference type="InterPro" id="IPR015943">
    <property type="entry name" value="WD40/YVTN_repeat-like_dom_sf"/>
</dbReference>